<gene>
    <name evidence="1" type="ORF">NQ502_00240</name>
</gene>
<evidence type="ECO:0000313" key="1">
    <source>
        <dbReference type="EMBL" id="UWP59533.1"/>
    </source>
</evidence>
<reference evidence="1" key="1">
    <citation type="journal article" date="2022" name="Cell">
        <title>Design, construction, and in vivo augmentation of a complex gut microbiome.</title>
        <authorList>
            <person name="Cheng A.G."/>
            <person name="Ho P.Y."/>
            <person name="Aranda-Diaz A."/>
            <person name="Jain S."/>
            <person name="Yu F.B."/>
            <person name="Meng X."/>
            <person name="Wang M."/>
            <person name="Iakiviak M."/>
            <person name="Nagashima K."/>
            <person name="Zhao A."/>
            <person name="Murugkar P."/>
            <person name="Patil A."/>
            <person name="Atabakhsh K."/>
            <person name="Weakley A."/>
            <person name="Yan J."/>
            <person name="Brumbaugh A.R."/>
            <person name="Higginbottom S."/>
            <person name="Dimas A."/>
            <person name="Shiver A.L."/>
            <person name="Deutschbauer A."/>
            <person name="Neff N."/>
            <person name="Sonnenburg J.L."/>
            <person name="Huang K.C."/>
            <person name="Fischbach M.A."/>
        </authorList>
    </citation>
    <scope>NUCLEOTIDE SEQUENCE</scope>
    <source>
        <strain evidence="1">DSM 19829</strain>
    </source>
</reference>
<dbReference type="RefSeq" id="WP_028527882.1">
    <property type="nucleotide sequence ID" value="NZ_CABLBR010000005.1"/>
</dbReference>
<protein>
    <submittedName>
        <fullName evidence="1">Uncharacterized protein</fullName>
    </submittedName>
</protein>
<proteinExistence type="predicted"/>
<name>A0ABY5VH80_9FIRM</name>
<accession>A0ABY5VH80</accession>
<evidence type="ECO:0000313" key="2">
    <source>
        <dbReference type="Proteomes" id="UP001060164"/>
    </source>
</evidence>
<organism evidence="1 2">
    <name type="scientific">Ruminococcus gauvreauii</name>
    <dbReference type="NCBI Taxonomy" id="438033"/>
    <lineage>
        <taxon>Bacteria</taxon>
        <taxon>Bacillati</taxon>
        <taxon>Bacillota</taxon>
        <taxon>Clostridia</taxon>
        <taxon>Eubacteriales</taxon>
        <taxon>Oscillospiraceae</taxon>
        <taxon>Ruminococcus</taxon>
    </lineage>
</organism>
<dbReference type="EMBL" id="CP102290">
    <property type="protein sequence ID" value="UWP59533.1"/>
    <property type="molecule type" value="Genomic_DNA"/>
</dbReference>
<keyword evidence="2" id="KW-1185">Reference proteome</keyword>
<sequence>MDQDWMKHPNLASMDMAKLQMLQSLASQGEGKSKQDMMPFLMMAMQQSKKSGMTFSPEEMDMIVEVLKSGKSKKEAAQIEKMLTLLKTIKK</sequence>
<dbReference type="Proteomes" id="UP001060164">
    <property type="component" value="Chromosome"/>
</dbReference>